<dbReference type="SUPFAM" id="SSF53098">
    <property type="entry name" value="Ribonuclease H-like"/>
    <property type="match status" value="1"/>
</dbReference>
<keyword evidence="3" id="KW-1185">Reference proteome</keyword>
<protein>
    <recommendedName>
        <fullName evidence="1">HAT C-terminal dimerisation domain-containing protein</fullName>
    </recommendedName>
</protein>
<dbReference type="InterPro" id="IPR012337">
    <property type="entry name" value="RNaseH-like_sf"/>
</dbReference>
<gene>
    <name evidence="2" type="ORF">LOD99_8194</name>
</gene>
<evidence type="ECO:0000259" key="1">
    <source>
        <dbReference type="Pfam" id="PF05699"/>
    </source>
</evidence>
<dbReference type="EMBL" id="JAKMXF010000331">
    <property type="protein sequence ID" value="KAI6648404.1"/>
    <property type="molecule type" value="Genomic_DNA"/>
</dbReference>
<proteinExistence type="predicted"/>
<dbReference type="Pfam" id="PF05699">
    <property type="entry name" value="Dimer_Tnp_hAT"/>
    <property type="match status" value="1"/>
</dbReference>
<feature type="domain" description="HAT C-terminal dimerisation" evidence="1">
    <location>
        <begin position="91"/>
        <end position="152"/>
    </location>
</feature>
<dbReference type="GO" id="GO:0046983">
    <property type="term" value="F:protein dimerization activity"/>
    <property type="evidence" value="ECO:0007669"/>
    <property type="project" value="InterPro"/>
</dbReference>
<dbReference type="Proteomes" id="UP001165289">
    <property type="component" value="Unassembled WGS sequence"/>
</dbReference>
<comment type="caution">
    <text evidence="2">The sequence shown here is derived from an EMBL/GenBank/DDBJ whole genome shotgun (WGS) entry which is preliminary data.</text>
</comment>
<evidence type="ECO:0000313" key="3">
    <source>
        <dbReference type="Proteomes" id="UP001165289"/>
    </source>
</evidence>
<dbReference type="AlphaFoldDB" id="A0AAV7JHV5"/>
<dbReference type="InterPro" id="IPR008906">
    <property type="entry name" value="HATC_C_dom"/>
</dbReference>
<name>A0AAV7JHV5_9METZ</name>
<organism evidence="2 3">
    <name type="scientific">Oopsacas minuta</name>
    <dbReference type="NCBI Taxonomy" id="111878"/>
    <lineage>
        <taxon>Eukaryota</taxon>
        <taxon>Metazoa</taxon>
        <taxon>Porifera</taxon>
        <taxon>Hexactinellida</taxon>
        <taxon>Hexasterophora</taxon>
        <taxon>Lyssacinosida</taxon>
        <taxon>Leucopsacidae</taxon>
        <taxon>Oopsacas</taxon>
    </lineage>
</organism>
<evidence type="ECO:0000313" key="2">
    <source>
        <dbReference type="EMBL" id="KAI6648404.1"/>
    </source>
</evidence>
<reference evidence="2 3" key="1">
    <citation type="journal article" date="2023" name="BMC Biol.">
        <title>The compact genome of the sponge Oopsacas minuta (Hexactinellida) is lacking key metazoan core genes.</title>
        <authorList>
            <person name="Santini S."/>
            <person name="Schenkelaars Q."/>
            <person name="Jourda C."/>
            <person name="Duchesne M."/>
            <person name="Belahbib H."/>
            <person name="Rocher C."/>
            <person name="Selva M."/>
            <person name="Riesgo A."/>
            <person name="Vervoort M."/>
            <person name="Leys S.P."/>
            <person name="Kodjabachian L."/>
            <person name="Le Bivic A."/>
            <person name="Borchiellini C."/>
            <person name="Claverie J.M."/>
            <person name="Renard E."/>
        </authorList>
    </citation>
    <scope>NUCLEOTIDE SEQUENCE [LARGE SCALE GENOMIC DNA]</scope>
    <source>
        <strain evidence="2">SPO-2</strain>
    </source>
</reference>
<accession>A0AAV7JHV5</accession>
<sequence length="182" mass="21539">MFKRFDFLPNITYAYLFKAQLLVDLELWIMNQMDNIVNRATFDQRSEPTNKRQCVSAGNEHIFSDLRDGATSGISVTENSPYPQQEQCRQEFEDYKTMSPALSNITEDNNPLIFWRENQRKFRILSRLAKMLFAEQCSSAQSERDFSSCGKHSLSGEVYFRQKQCRRWRFNIQPKNIKRKLV</sequence>